<dbReference type="PANTHER" id="PTHR36452">
    <property type="entry name" value="CHROMOSOME 12, WHOLE GENOME SHOTGUN SEQUENCE"/>
    <property type="match status" value="1"/>
</dbReference>
<dbReference type="PANTHER" id="PTHR36452:SF1">
    <property type="entry name" value="DUF2461 DOMAIN-CONTAINING PROTEIN"/>
    <property type="match status" value="1"/>
</dbReference>
<evidence type="ECO:0000313" key="1">
    <source>
        <dbReference type="EMBL" id="HIZ89441.1"/>
    </source>
</evidence>
<name>A0A9D2GUY0_9BACT</name>
<sequence>MDKIYFTKEMINFYDLLKVNNNKEWFAENRKIYDEKIIPAAKEYIIDMGRMLETIVPDIHYAPKVDGSIFRIHKDVRINKGKPPFKTHLGIVFWNGNSRLENPCFYLHIEPPFYYTGVGIARVTPEILASYRQLVNNKKYNETLINIKKTAQENYFNILGDKLKNVPKGIEPVSDTAAEFLKYKSIYINDEMPINKDFYSPELFSYTFDIFKKLKDFFIFLSQVVDNSKH</sequence>
<evidence type="ECO:0000313" key="2">
    <source>
        <dbReference type="Proteomes" id="UP000824176"/>
    </source>
</evidence>
<dbReference type="EMBL" id="DXAQ01000090">
    <property type="protein sequence ID" value="HIZ89441.1"/>
    <property type="molecule type" value="Genomic_DNA"/>
</dbReference>
<dbReference type="Proteomes" id="UP000824176">
    <property type="component" value="Unassembled WGS sequence"/>
</dbReference>
<dbReference type="AlphaFoldDB" id="A0A9D2GUY0"/>
<accession>A0A9D2GUY0</accession>
<reference evidence="1" key="2">
    <citation type="submission" date="2021-04" db="EMBL/GenBank/DDBJ databases">
        <authorList>
            <person name="Gilroy R."/>
        </authorList>
    </citation>
    <scope>NUCLEOTIDE SEQUENCE</scope>
    <source>
        <strain evidence="1">ChiW4-1371</strain>
    </source>
</reference>
<dbReference type="InterPro" id="IPR012808">
    <property type="entry name" value="CHP02453"/>
</dbReference>
<gene>
    <name evidence="1" type="ORF">H9804_05815</name>
</gene>
<dbReference type="PIRSF" id="PIRSF028451">
    <property type="entry name" value="UCP028451"/>
    <property type="match status" value="1"/>
</dbReference>
<dbReference type="InterPro" id="IPR015996">
    <property type="entry name" value="UCP028451"/>
</dbReference>
<proteinExistence type="predicted"/>
<reference evidence="1" key="1">
    <citation type="journal article" date="2021" name="PeerJ">
        <title>Extensive microbial diversity within the chicken gut microbiome revealed by metagenomics and culture.</title>
        <authorList>
            <person name="Gilroy R."/>
            <person name="Ravi A."/>
            <person name="Getino M."/>
            <person name="Pursley I."/>
            <person name="Horton D.L."/>
            <person name="Alikhan N.F."/>
            <person name="Baker D."/>
            <person name="Gharbi K."/>
            <person name="Hall N."/>
            <person name="Watson M."/>
            <person name="Adriaenssens E.M."/>
            <person name="Foster-Nyarko E."/>
            <person name="Jarju S."/>
            <person name="Secka A."/>
            <person name="Antonio M."/>
            <person name="Oren A."/>
            <person name="Chaudhuri R.R."/>
            <person name="La Ragione R."/>
            <person name="Hildebrand F."/>
            <person name="Pallen M.J."/>
        </authorList>
    </citation>
    <scope>NUCLEOTIDE SEQUENCE</scope>
    <source>
        <strain evidence="1">ChiW4-1371</strain>
    </source>
</reference>
<comment type="caution">
    <text evidence="1">The sequence shown here is derived from an EMBL/GenBank/DDBJ whole genome shotgun (WGS) entry which is preliminary data.</text>
</comment>
<dbReference type="NCBIfam" id="TIGR02453">
    <property type="entry name" value="TIGR02453 family protein"/>
    <property type="match status" value="1"/>
</dbReference>
<dbReference type="Pfam" id="PF09365">
    <property type="entry name" value="DUF2461"/>
    <property type="match status" value="1"/>
</dbReference>
<organism evidence="1 2">
    <name type="scientific">Candidatus Mucispirillum faecigallinarum</name>
    <dbReference type="NCBI Taxonomy" id="2838699"/>
    <lineage>
        <taxon>Bacteria</taxon>
        <taxon>Pseudomonadati</taxon>
        <taxon>Deferribacterota</taxon>
        <taxon>Deferribacteres</taxon>
        <taxon>Deferribacterales</taxon>
        <taxon>Mucispirillaceae</taxon>
        <taxon>Mucispirillum</taxon>
    </lineage>
</organism>
<protein>
    <submittedName>
        <fullName evidence="1">DUF2461 domain-containing protein</fullName>
    </submittedName>
</protein>